<evidence type="ECO:0000259" key="13">
    <source>
        <dbReference type="Pfam" id="PF02518"/>
    </source>
</evidence>
<evidence type="ECO:0000256" key="4">
    <source>
        <dbReference type="ARBA" id="ARBA00022679"/>
    </source>
</evidence>
<keyword evidence="7 15" id="KW-0418">Kinase</keyword>
<evidence type="ECO:0000256" key="2">
    <source>
        <dbReference type="ARBA" id="ARBA00022475"/>
    </source>
</evidence>
<dbReference type="AlphaFoldDB" id="A0A9D2TB07"/>
<dbReference type="InterPro" id="IPR010559">
    <property type="entry name" value="Sig_transdc_His_kin_internal"/>
</dbReference>
<keyword evidence="9 12" id="KW-1133">Transmembrane helix</keyword>
<evidence type="ECO:0000313" key="15">
    <source>
        <dbReference type="EMBL" id="HJC62486.1"/>
    </source>
</evidence>
<evidence type="ECO:0000259" key="14">
    <source>
        <dbReference type="Pfam" id="PF06580"/>
    </source>
</evidence>
<dbReference type="InterPro" id="IPR036890">
    <property type="entry name" value="HATPase_C_sf"/>
</dbReference>
<dbReference type="Gene3D" id="6.10.340.10">
    <property type="match status" value="1"/>
</dbReference>
<evidence type="ECO:0000313" key="16">
    <source>
        <dbReference type="Proteomes" id="UP000823886"/>
    </source>
</evidence>
<dbReference type="GO" id="GO:0000155">
    <property type="term" value="F:phosphorelay sensor kinase activity"/>
    <property type="evidence" value="ECO:0007669"/>
    <property type="project" value="InterPro"/>
</dbReference>
<keyword evidence="6" id="KW-0547">Nucleotide-binding</keyword>
<evidence type="ECO:0000256" key="12">
    <source>
        <dbReference type="SAM" id="Phobius"/>
    </source>
</evidence>
<dbReference type="PANTHER" id="PTHR34220:SF11">
    <property type="entry name" value="SENSOR PROTEIN KINASE HPTS"/>
    <property type="match status" value="1"/>
</dbReference>
<dbReference type="SUPFAM" id="SSF55874">
    <property type="entry name" value="ATPase domain of HSP90 chaperone/DNA topoisomerase II/histidine kinase"/>
    <property type="match status" value="1"/>
</dbReference>
<evidence type="ECO:0000256" key="7">
    <source>
        <dbReference type="ARBA" id="ARBA00022777"/>
    </source>
</evidence>
<keyword evidence="2" id="KW-1003">Cell membrane</keyword>
<dbReference type="PANTHER" id="PTHR34220">
    <property type="entry name" value="SENSOR HISTIDINE KINASE YPDA"/>
    <property type="match status" value="1"/>
</dbReference>
<sequence>PSTLLGIATANQTASSVRKDFSQTMETIINQTNLNLDTLLQDATKIADMHILNNDIRKALITNYQDDLLSYSQDSNMFTRQLIQTNRLNTDVISCLFRSRYAYTFEYNILNAQVQHEILEHMDSWEEKARQANYYTYFAPVQESFSSSKQILPMVKILHDGYTFKEIGSCYVGIDFSAVENVFRSAQTPGSVLLMYNSHNELTYCSDQEYLRDPLFQPLLESLSQFSSQITESSSAQTQSLQVEKEHYLVNGICNRTTGWHIVQFLNNQNITQAYQHNLRNYAGIFVLALFLGLILAFFLSRGLTGSIRMLCRKIDSCNLSNYTDIAVEGKISNKELQMLVKSFNHLNARLTESLQQNYSIRLNEQSMRIQMLQTQINHHFLYNTLNGIKSIADIHNEPEIKTIASCMSELLRYNLKKVPLVCLEEEIQQIHRYLTILDIRFPQKFRFDCSIPSRFYDLEIPAFLLQPLVENSVEHGFSKMEHNCYISLSANLEGSLLHFFLADNGSGISGERLEEITQTLRQQTPPPSPALEKDDDAPHHFIGLLNVHQRIQSYYGKEYGLSIESSPGEGTIIDIQIPYRRKPLLSGPKENPLT</sequence>
<name>A0A9D2TB07_9FIRM</name>
<feature type="transmembrane region" description="Helical" evidence="12">
    <location>
        <begin position="282"/>
        <end position="300"/>
    </location>
</feature>
<evidence type="ECO:0000256" key="11">
    <source>
        <dbReference type="ARBA" id="ARBA00023136"/>
    </source>
</evidence>
<dbReference type="GO" id="GO:0005524">
    <property type="term" value="F:ATP binding"/>
    <property type="evidence" value="ECO:0007669"/>
    <property type="project" value="UniProtKB-KW"/>
</dbReference>
<dbReference type="Pfam" id="PF06580">
    <property type="entry name" value="His_kinase"/>
    <property type="match status" value="1"/>
</dbReference>
<dbReference type="Proteomes" id="UP000823886">
    <property type="component" value="Unassembled WGS sequence"/>
</dbReference>
<protein>
    <submittedName>
        <fullName evidence="15">Histidine kinase</fullName>
    </submittedName>
</protein>
<dbReference type="Gene3D" id="3.30.565.10">
    <property type="entry name" value="Histidine kinase-like ATPase, C-terminal domain"/>
    <property type="match status" value="1"/>
</dbReference>
<reference evidence="15" key="1">
    <citation type="journal article" date="2021" name="PeerJ">
        <title>Extensive microbial diversity within the chicken gut microbiome revealed by metagenomics and culture.</title>
        <authorList>
            <person name="Gilroy R."/>
            <person name="Ravi A."/>
            <person name="Getino M."/>
            <person name="Pursley I."/>
            <person name="Horton D.L."/>
            <person name="Alikhan N.F."/>
            <person name="Baker D."/>
            <person name="Gharbi K."/>
            <person name="Hall N."/>
            <person name="Watson M."/>
            <person name="Adriaenssens E.M."/>
            <person name="Foster-Nyarko E."/>
            <person name="Jarju S."/>
            <person name="Secka A."/>
            <person name="Antonio M."/>
            <person name="Oren A."/>
            <person name="Chaudhuri R.R."/>
            <person name="La Ragione R."/>
            <person name="Hildebrand F."/>
            <person name="Pallen M.J."/>
        </authorList>
    </citation>
    <scope>NUCLEOTIDE SEQUENCE</scope>
    <source>
        <strain evidence="15">ChiBcec2-3848</strain>
    </source>
</reference>
<feature type="non-terminal residue" evidence="15">
    <location>
        <position position="1"/>
    </location>
</feature>
<keyword evidence="8" id="KW-0067">ATP-binding</keyword>
<evidence type="ECO:0000256" key="5">
    <source>
        <dbReference type="ARBA" id="ARBA00022692"/>
    </source>
</evidence>
<comment type="caution">
    <text evidence="15">The sequence shown here is derived from an EMBL/GenBank/DDBJ whole genome shotgun (WGS) entry which is preliminary data.</text>
</comment>
<comment type="subcellular location">
    <subcellularLocation>
        <location evidence="1">Cell membrane</location>
        <topology evidence="1">Multi-pass membrane protein</topology>
    </subcellularLocation>
</comment>
<dbReference type="InterPro" id="IPR003594">
    <property type="entry name" value="HATPase_dom"/>
</dbReference>
<dbReference type="EMBL" id="DWVZ01000032">
    <property type="protein sequence ID" value="HJC62486.1"/>
    <property type="molecule type" value="Genomic_DNA"/>
</dbReference>
<evidence type="ECO:0000256" key="9">
    <source>
        <dbReference type="ARBA" id="ARBA00022989"/>
    </source>
</evidence>
<proteinExistence type="predicted"/>
<evidence type="ECO:0000256" key="3">
    <source>
        <dbReference type="ARBA" id="ARBA00022553"/>
    </source>
</evidence>
<keyword evidence="11 12" id="KW-0472">Membrane</keyword>
<evidence type="ECO:0000256" key="1">
    <source>
        <dbReference type="ARBA" id="ARBA00004651"/>
    </source>
</evidence>
<evidence type="ECO:0000256" key="6">
    <source>
        <dbReference type="ARBA" id="ARBA00022741"/>
    </source>
</evidence>
<accession>A0A9D2TB07</accession>
<gene>
    <name evidence="15" type="ORF">H9753_02550</name>
</gene>
<dbReference type="InterPro" id="IPR050640">
    <property type="entry name" value="Bact_2-comp_sensor_kinase"/>
</dbReference>
<keyword evidence="5 12" id="KW-0812">Transmembrane</keyword>
<organism evidence="15 16">
    <name type="scientific">Candidatus Blautia merdavium</name>
    <dbReference type="NCBI Taxonomy" id="2838494"/>
    <lineage>
        <taxon>Bacteria</taxon>
        <taxon>Bacillati</taxon>
        <taxon>Bacillota</taxon>
        <taxon>Clostridia</taxon>
        <taxon>Lachnospirales</taxon>
        <taxon>Lachnospiraceae</taxon>
        <taxon>Blautia</taxon>
    </lineage>
</organism>
<feature type="domain" description="Histidine kinase/HSP90-like ATPase" evidence="13">
    <location>
        <begin position="465"/>
        <end position="581"/>
    </location>
</feature>
<dbReference type="GO" id="GO:0005886">
    <property type="term" value="C:plasma membrane"/>
    <property type="evidence" value="ECO:0007669"/>
    <property type="project" value="UniProtKB-SubCell"/>
</dbReference>
<reference evidence="15" key="2">
    <citation type="submission" date="2021-04" db="EMBL/GenBank/DDBJ databases">
        <authorList>
            <person name="Gilroy R."/>
        </authorList>
    </citation>
    <scope>NUCLEOTIDE SEQUENCE</scope>
    <source>
        <strain evidence="15">ChiBcec2-3848</strain>
    </source>
</reference>
<dbReference type="Pfam" id="PF02518">
    <property type="entry name" value="HATPase_c"/>
    <property type="match status" value="1"/>
</dbReference>
<feature type="domain" description="Signal transduction histidine kinase internal region" evidence="14">
    <location>
        <begin position="369"/>
        <end position="446"/>
    </location>
</feature>
<evidence type="ECO:0000256" key="8">
    <source>
        <dbReference type="ARBA" id="ARBA00022840"/>
    </source>
</evidence>
<keyword evidence="3" id="KW-0597">Phosphoprotein</keyword>
<keyword evidence="10" id="KW-0902">Two-component regulatory system</keyword>
<keyword evidence="4" id="KW-0808">Transferase</keyword>
<evidence type="ECO:0000256" key="10">
    <source>
        <dbReference type="ARBA" id="ARBA00023012"/>
    </source>
</evidence>